<proteinExistence type="predicted"/>
<dbReference type="InterPro" id="IPR036390">
    <property type="entry name" value="WH_DNA-bd_sf"/>
</dbReference>
<name>A0ABV2SQL9_9GAMM</name>
<evidence type="ECO:0000313" key="3">
    <source>
        <dbReference type="Proteomes" id="UP001549366"/>
    </source>
</evidence>
<dbReference type="RefSeq" id="WP_419095772.1">
    <property type="nucleotide sequence ID" value="NZ_JBEWTA010000001.1"/>
</dbReference>
<dbReference type="GO" id="GO:0003677">
    <property type="term" value="F:DNA binding"/>
    <property type="evidence" value="ECO:0007669"/>
    <property type="project" value="UniProtKB-KW"/>
</dbReference>
<keyword evidence="2" id="KW-0238">DNA-binding</keyword>
<organism evidence="2 3">
    <name type="scientific">Endozoicomonas lisbonensis</name>
    <dbReference type="NCBI Taxonomy" id="3120522"/>
    <lineage>
        <taxon>Bacteria</taxon>
        <taxon>Pseudomonadati</taxon>
        <taxon>Pseudomonadota</taxon>
        <taxon>Gammaproteobacteria</taxon>
        <taxon>Oceanospirillales</taxon>
        <taxon>Endozoicomonadaceae</taxon>
        <taxon>Endozoicomonas</taxon>
    </lineage>
</organism>
<evidence type="ECO:0000313" key="2">
    <source>
        <dbReference type="EMBL" id="MET4759419.1"/>
    </source>
</evidence>
<dbReference type="Proteomes" id="UP001549366">
    <property type="component" value="Unassembled WGS sequence"/>
</dbReference>
<feature type="region of interest" description="Disordered" evidence="1">
    <location>
        <begin position="72"/>
        <end position="93"/>
    </location>
</feature>
<sequence>MPCPARFWQAFHDAGLSDEQIKVLNRLLDVGEKGFESGISESQYQEVAKVSKATATRHLSDLLNKGGIEKLPGGGRSTRYQDGTQAKKRPSNERWPFCMVPGAGKLILNFSVTY</sequence>
<accession>A0ABV2SQL9</accession>
<dbReference type="SUPFAM" id="SSF46785">
    <property type="entry name" value="Winged helix' DNA-binding domain"/>
    <property type="match status" value="1"/>
</dbReference>
<evidence type="ECO:0000256" key="1">
    <source>
        <dbReference type="SAM" id="MobiDB-lite"/>
    </source>
</evidence>
<dbReference type="EMBL" id="JBEWTB010000002">
    <property type="protein sequence ID" value="MET4759419.1"/>
    <property type="molecule type" value="Genomic_DNA"/>
</dbReference>
<comment type="caution">
    <text evidence="2">The sequence shown here is derived from an EMBL/GenBank/DDBJ whole genome shotgun (WGS) entry which is preliminary data.</text>
</comment>
<keyword evidence="3" id="KW-1185">Reference proteome</keyword>
<dbReference type="Gene3D" id="1.10.10.10">
    <property type="entry name" value="Winged helix-like DNA-binding domain superfamily/Winged helix DNA-binding domain"/>
    <property type="match status" value="1"/>
</dbReference>
<reference evidence="2 3" key="1">
    <citation type="submission" date="2024-06" db="EMBL/GenBank/DDBJ databases">
        <title>Genomic Encyclopedia of Type Strains, Phase V (KMG-V): Genome sequencing to study the core and pangenomes of soil and plant-associated prokaryotes.</title>
        <authorList>
            <person name="Whitman W."/>
        </authorList>
    </citation>
    <scope>NUCLEOTIDE SEQUENCE [LARGE SCALE GENOMIC DNA]</scope>
    <source>
        <strain evidence="2 3">NE40</strain>
    </source>
</reference>
<gene>
    <name evidence="2" type="ORF">V5J35_004611</name>
</gene>
<protein>
    <submittedName>
        <fullName evidence="2">DNA-binding transcriptional ArsR family regulator</fullName>
    </submittedName>
</protein>
<dbReference type="InterPro" id="IPR036388">
    <property type="entry name" value="WH-like_DNA-bd_sf"/>
</dbReference>